<evidence type="ECO:0000313" key="2">
    <source>
        <dbReference type="Proteomes" id="UP000681075"/>
    </source>
</evidence>
<evidence type="ECO:0000313" key="1">
    <source>
        <dbReference type="EMBL" id="GIL40917.1"/>
    </source>
</evidence>
<gene>
    <name evidence="1" type="ORF">TMPK1_31540</name>
</gene>
<dbReference type="EMBL" id="BOPV01000001">
    <property type="protein sequence ID" value="GIL40917.1"/>
    <property type="molecule type" value="Genomic_DNA"/>
</dbReference>
<name>A0A8S8XHA7_9PROT</name>
<dbReference type="AlphaFoldDB" id="A0A8S8XHA7"/>
<sequence length="93" mass="10141">MIHAEPQDLQAARLLRRSLGDDAERCVLETMLRAFSCGETQVGLRWATVAVLLNAPGLDDVPLGQPTVVDDDDHTASGFVTTIHTQRRAFPDA</sequence>
<organism evidence="1 2">
    <name type="scientific">Roseiterribacter gracilis</name>
    <dbReference type="NCBI Taxonomy" id="2812848"/>
    <lineage>
        <taxon>Bacteria</taxon>
        <taxon>Pseudomonadati</taxon>
        <taxon>Pseudomonadota</taxon>
        <taxon>Alphaproteobacteria</taxon>
        <taxon>Rhodospirillales</taxon>
        <taxon>Roseiterribacteraceae</taxon>
        <taxon>Roseiterribacter</taxon>
    </lineage>
</organism>
<protein>
    <submittedName>
        <fullName evidence="1">Uncharacterized protein</fullName>
    </submittedName>
</protein>
<dbReference type="Proteomes" id="UP000681075">
    <property type="component" value="Unassembled WGS sequence"/>
</dbReference>
<accession>A0A8S8XHA7</accession>
<comment type="caution">
    <text evidence="1">The sequence shown here is derived from an EMBL/GenBank/DDBJ whole genome shotgun (WGS) entry which is preliminary data.</text>
</comment>
<reference evidence="1" key="1">
    <citation type="submission" date="2021-02" db="EMBL/GenBank/DDBJ databases">
        <title>Genome sequence of Rhodospirillales sp. strain TMPK1 isolated from soil.</title>
        <authorList>
            <person name="Nakai R."/>
            <person name="Kusada H."/>
            <person name="Tamaki H."/>
        </authorList>
    </citation>
    <scope>NUCLEOTIDE SEQUENCE</scope>
    <source>
        <strain evidence="1">TMPK1</strain>
    </source>
</reference>
<keyword evidence="2" id="KW-1185">Reference proteome</keyword>
<dbReference type="RefSeq" id="WP_420244180.1">
    <property type="nucleotide sequence ID" value="NZ_BOPV01000001.1"/>
</dbReference>
<proteinExistence type="predicted"/>